<dbReference type="SUPFAM" id="SSF48371">
    <property type="entry name" value="ARM repeat"/>
    <property type="match status" value="1"/>
</dbReference>
<dbReference type="InterPro" id="IPR016024">
    <property type="entry name" value="ARM-type_fold"/>
</dbReference>
<comment type="similarity">
    <text evidence="2">Belongs to the CLASP family.</text>
</comment>
<keyword evidence="5" id="KW-0498">Mitosis</keyword>
<dbReference type="Proteomes" id="UP000193467">
    <property type="component" value="Unassembled WGS sequence"/>
</dbReference>
<evidence type="ECO:0000313" key="7">
    <source>
        <dbReference type="EMBL" id="ORY84633.1"/>
    </source>
</evidence>
<evidence type="ECO:0000256" key="3">
    <source>
        <dbReference type="ARBA" id="ARBA00022618"/>
    </source>
</evidence>
<comment type="subcellular location">
    <subcellularLocation>
        <location evidence="1">Cytoplasm</location>
        <location evidence="1">Cytoskeleton</location>
        <location evidence="1">Spindle</location>
    </subcellularLocation>
</comment>
<dbReference type="AlphaFoldDB" id="A0A1Y2FKY9"/>
<dbReference type="EMBL" id="MCGR01000017">
    <property type="protein sequence ID" value="ORY84633.1"/>
    <property type="molecule type" value="Genomic_DNA"/>
</dbReference>
<dbReference type="GO" id="GO:0051301">
    <property type="term" value="P:cell division"/>
    <property type="evidence" value="ECO:0007669"/>
    <property type="project" value="UniProtKB-KW"/>
</dbReference>
<dbReference type="InterPro" id="IPR011989">
    <property type="entry name" value="ARM-like"/>
</dbReference>
<keyword evidence="5" id="KW-0131">Cell cycle</keyword>
<sequence>LTTERTRLSGTTLDLLAACTRLGHLFQPLLSTYLPTILRLLCRTNKLYISRASTTIHSIITHTHLPDILKYIVAEWKLEAGKSTSYREKAAEALGVILGTGGGGMGIEKEGCEKRMEELEWVIRTGATDREAKVRGEIKKCWEVYKEVWPERVAQWV</sequence>
<dbReference type="Pfam" id="PF12348">
    <property type="entry name" value="CLASP_N"/>
    <property type="match status" value="1"/>
</dbReference>
<accession>A0A1Y2FKY9</accession>
<dbReference type="InParanoid" id="A0A1Y2FKY9"/>
<dbReference type="OrthoDB" id="46159at2759"/>
<feature type="non-terminal residue" evidence="7">
    <location>
        <position position="1"/>
    </location>
</feature>
<keyword evidence="8" id="KW-1185">Reference proteome</keyword>
<dbReference type="Gene3D" id="1.25.10.10">
    <property type="entry name" value="Leucine-rich Repeat Variant"/>
    <property type="match status" value="1"/>
</dbReference>
<dbReference type="STRING" id="106004.A0A1Y2FKY9"/>
<name>A0A1Y2FKY9_9BASI</name>
<dbReference type="GO" id="GO:0005874">
    <property type="term" value="C:microtubule"/>
    <property type="evidence" value="ECO:0007669"/>
    <property type="project" value="UniProtKB-KW"/>
</dbReference>
<protein>
    <recommendedName>
        <fullName evidence="6">CLASP N-terminal domain-containing protein</fullName>
    </recommendedName>
</protein>
<gene>
    <name evidence="7" type="ORF">BCR35DRAFT_259369</name>
</gene>
<comment type="caution">
    <text evidence="7">The sequence shown here is derived from an EMBL/GenBank/DDBJ whole genome shotgun (WGS) entry which is preliminary data.</text>
</comment>
<dbReference type="InterPro" id="IPR024395">
    <property type="entry name" value="CLASP_N_dom"/>
</dbReference>
<feature type="domain" description="CLASP N-terminal" evidence="6">
    <location>
        <begin position="4"/>
        <end position="152"/>
    </location>
</feature>
<evidence type="ECO:0000313" key="8">
    <source>
        <dbReference type="Proteomes" id="UP000193467"/>
    </source>
</evidence>
<dbReference type="GO" id="GO:0005819">
    <property type="term" value="C:spindle"/>
    <property type="evidence" value="ECO:0007669"/>
    <property type="project" value="UniProtKB-SubCell"/>
</dbReference>
<reference evidence="7 8" key="1">
    <citation type="submission" date="2016-07" db="EMBL/GenBank/DDBJ databases">
        <title>Pervasive Adenine N6-methylation of Active Genes in Fungi.</title>
        <authorList>
            <consortium name="DOE Joint Genome Institute"/>
            <person name="Mondo S.J."/>
            <person name="Dannebaum R.O."/>
            <person name="Kuo R.C."/>
            <person name="Labutti K."/>
            <person name="Haridas S."/>
            <person name="Kuo A."/>
            <person name="Salamov A."/>
            <person name="Ahrendt S.R."/>
            <person name="Lipzen A."/>
            <person name="Sullivan W."/>
            <person name="Andreopoulos W.B."/>
            <person name="Clum A."/>
            <person name="Lindquist E."/>
            <person name="Daum C."/>
            <person name="Ramamoorthy G.K."/>
            <person name="Gryganskyi A."/>
            <person name="Culley D."/>
            <person name="Magnuson J.K."/>
            <person name="James T.Y."/>
            <person name="O'Malley M.A."/>
            <person name="Stajich J.E."/>
            <person name="Spatafora J.W."/>
            <person name="Visel A."/>
            <person name="Grigoriev I.V."/>
        </authorList>
    </citation>
    <scope>NUCLEOTIDE SEQUENCE [LARGE SCALE GENOMIC DNA]</scope>
    <source>
        <strain evidence="7 8">62-1032</strain>
    </source>
</reference>
<feature type="non-terminal residue" evidence="7">
    <location>
        <position position="157"/>
    </location>
</feature>
<evidence type="ECO:0000256" key="1">
    <source>
        <dbReference type="ARBA" id="ARBA00004186"/>
    </source>
</evidence>
<organism evidence="7 8">
    <name type="scientific">Leucosporidium creatinivorum</name>
    <dbReference type="NCBI Taxonomy" id="106004"/>
    <lineage>
        <taxon>Eukaryota</taxon>
        <taxon>Fungi</taxon>
        <taxon>Dikarya</taxon>
        <taxon>Basidiomycota</taxon>
        <taxon>Pucciniomycotina</taxon>
        <taxon>Microbotryomycetes</taxon>
        <taxon>Leucosporidiales</taxon>
        <taxon>Leucosporidium</taxon>
    </lineage>
</organism>
<evidence type="ECO:0000256" key="4">
    <source>
        <dbReference type="ARBA" id="ARBA00022701"/>
    </source>
</evidence>
<evidence type="ECO:0000256" key="2">
    <source>
        <dbReference type="ARBA" id="ARBA00009549"/>
    </source>
</evidence>
<evidence type="ECO:0000259" key="6">
    <source>
        <dbReference type="Pfam" id="PF12348"/>
    </source>
</evidence>
<proteinExistence type="inferred from homology"/>
<keyword evidence="4" id="KW-0493">Microtubule</keyword>
<evidence type="ECO:0000256" key="5">
    <source>
        <dbReference type="ARBA" id="ARBA00022776"/>
    </source>
</evidence>
<keyword evidence="3" id="KW-0132">Cell division</keyword>